<name>U3AIX1_9VIBR</name>
<sequence length="249" mass="28085">MRFILSALFSPLVMQIMLLGTANAKSDYQVWSHQGKPARIIELFTSEGCSSCPPADTYLSQFSTSDDLWQGVIPLAYHVDYWDYIGWKDRFAHPSFSQKQRLYRSYGVVASVYTPGFVVDGKEWRGFFNPLNRTLPQASGLSAPKLQLERSKDNYSVTFLGEGALTVHIVWLVMNENTAVKNGENRGKILHHDFIVLEQQIKGQQAQGQTQWTFSPNDGDNNAEIDAVAVWLTKPGEFAPYQTVAGWVR</sequence>
<evidence type="ECO:0008006" key="4">
    <source>
        <dbReference type="Google" id="ProtNLM"/>
    </source>
</evidence>
<gene>
    <name evidence="2" type="ORF">VEZ01S_20_01140</name>
</gene>
<reference evidence="2 3" key="1">
    <citation type="submission" date="2013-09" db="EMBL/GenBank/DDBJ databases">
        <title>Whole genome shotgun sequence of Vibrio ezurae NBRC 102218.</title>
        <authorList>
            <person name="Yoshida I."/>
            <person name="Hosoyama A."/>
            <person name="Numata M."/>
            <person name="Hashimoto M."/>
            <person name="Hosoyama Y."/>
            <person name="Tsuchikane K."/>
            <person name="Noguchi M."/>
            <person name="Hirakata S."/>
            <person name="Ichikawa N."/>
            <person name="Ohji S."/>
            <person name="Yamazoe A."/>
            <person name="Fujita N."/>
        </authorList>
    </citation>
    <scope>NUCLEOTIDE SEQUENCE [LARGE SCALE GENOMIC DNA]</scope>
    <source>
        <strain evidence="2 3">NBRC 102218</strain>
    </source>
</reference>
<dbReference type="SUPFAM" id="SSF52833">
    <property type="entry name" value="Thioredoxin-like"/>
    <property type="match status" value="1"/>
</dbReference>
<dbReference type="eggNOG" id="COG5429">
    <property type="taxonomic scope" value="Bacteria"/>
</dbReference>
<proteinExistence type="predicted"/>
<protein>
    <recommendedName>
        <fullName evidence="4">DUF1223 domain-containing protein</fullName>
    </recommendedName>
</protein>
<dbReference type="Proteomes" id="UP000016562">
    <property type="component" value="Unassembled WGS sequence"/>
</dbReference>
<dbReference type="InterPro" id="IPR036249">
    <property type="entry name" value="Thioredoxin-like_sf"/>
</dbReference>
<keyword evidence="1" id="KW-0732">Signal</keyword>
<dbReference type="InterPro" id="IPR010634">
    <property type="entry name" value="DUF1223"/>
</dbReference>
<dbReference type="AlphaFoldDB" id="U3AIX1"/>
<organism evidence="2 3">
    <name type="scientific">Vibrio ezurae NBRC 102218</name>
    <dbReference type="NCBI Taxonomy" id="1219080"/>
    <lineage>
        <taxon>Bacteria</taxon>
        <taxon>Pseudomonadati</taxon>
        <taxon>Pseudomonadota</taxon>
        <taxon>Gammaproteobacteria</taxon>
        <taxon>Vibrionales</taxon>
        <taxon>Vibrionaceae</taxon>
        <taxon>Vibrio</taxon>
    </lineage>
</organism>
<dbReference type="STRING" id="1219080.VEZ01S_20_01140"/>
<dbReference type="RefSeq" id="WP_021713549.1">
    <property type="nucleotide sequence ID" value="NZ_BATM01000020.1"/>
</dbReference>
<accession>U3AIX1</accession>
<feature type="signal peptide" evidence="1">
    <location>
        <begin position="1"/>
        <end position="24"/>
    </location>
</feature>
<evidence type="ECO:0000313" key="2">
    <source>
        <dbReference type="EMBL" id="GAD79841.1"/>
    </source>
</evidence>
<keyword evidence="3" id="KW-1185">Reference proteome</keyword>
<dbReference type="EMBL" id="BATM01000020">
    <property type="protein sequence ID" value="GAD79841.1"/>
    <property type="molecule type" value="Genomic_DNA"/>
</dbReference>
<evidence type="ECO:0000256" key="1">
    <source>
        <dbReference type="SAM" id="SignalP"/>
    </source>
</evidence>
<evidence type="ECO:0000313" key="3">
    <source>
        <dbReference type="Proteomes" id="UP000016562"/>
    </source>
</evidence>
<dbReference type="Pfam" id="PF06764">
    <property type="entry name" value="DUF1223"/>
    <property type="match status" value="1"/>
</dbReference>
<comment type="caution">
    <text evidence="2">The sequence shown here is derived from an EMBL/GenBank/DDBJ whole genome shotgun (WGS) entry which is preliminary data.</text>
</comment>
<dbReference type="PANTHER" id="PTHR36057:SF1">
    <property type="entry name" value="LIPOPROTEIN LIPID ATTACHMENT SITE-LIKE PROTEIN, PUTATIVE (DUF1223)-RELATED"/>
    <property type="match status" value="1"/>
</dbReference>
<dbReference type="PANTHER" id="PTHR36057">
    <property type="match status" value="1"/>
</dbReference>
<feature type="chain" id="PRO_5004639420" description="DUF1223 domain-containing protein" evidence="1">
    <location>
        <begin position="25"/>
        <end position="249"/>
    </location>
</feature>
<dbReference type="OrthoDB" id="9808254at2"/>